<dbReference type="AlphaFoldDB" id="A0A645B522"/>
<evidence type="ECO:0000313" key="1">
    <source>
        <dbReference type="EMBL" id="MPM60540.1"/>
    </source>
</evidence>
<dbReference type="EMBL" id="VSSQ01017852">
    <property type="protein sequence ID" value="MPM60540.1"/>
    <property type="molecule type" value="Genomic_DNA"/>
</dbReference>
<sequence>MLNRSLSKPERIRSLFDNTLEKLSKRMILEKCPDISKATVEITLATLLKEGYIIKIGAGKNTAYIRNTEYQNDSRD</sequence>
<dbReference type="Gene3D" id="1.10.10.10">
    <property type="entry name" value="Winged helix-like DNA-binding domain superfamily/Winged helix DNA-binding domain"/>
    <property type="match status" value="1"/>
</dbReference>
<accession>A0A645B522</accession>
<comment type="caution">
    <text evidence="1">The sequence shown here is derived from an EMBL/GenBank/DDBJ whole genome shotgun (WGS) entry which is preliminary data.</text>
</comment>
<protein>
    <submittedName>
        <fullName evidence="1">Uncharacterized protein</fullName>
    </submittedName>
</protein>
<name>A0A645B522_9ZZZZ</name>
<gene>
    <name evidence="1" type="ORF">SDC9_107391</name>
</gene>
<proteinExistence type="predicted"/>
<organism evidence="1">
    <name type="scientific">bioreactor metagenome</name>
    <dbReference type="NCBI Taxonomy" id="1076179"/>
    <lineage>
        <taxon>unclassified sequences</taxon>
        <taxon>metagenomes</taxon>
        <taxon>ecological metagenomes</taxon>
    </lineage>
</organism>
<reference evidence="1" key="1">
    <citation type="submission" date="2019-08" db="EMBL/GenBank/DDBJ databases">
        <authorList>
            <person name="Kucharzyk K."/>
            <person name="Murdoch R.W."/>
            <person name="Higgins S."/>
            <person name="Loffler F."/>
        </authorList>
    </citation>
    <scope>NUCLEOTIDE SEQUENCE</scope>
</reference>
<dbReference type="InterPro" id="IPR036388">
    <property type="entry name" value="WH-like_DNA-bd_sf"/>
</dbReference>